<dbReference type="InterPro" id="IPR011864">
    <property type="entry name" value="Phosphate_PstC"/>
</dbReference>
<feature type="domain" description="ABC transmembrane type-1" evidence="11">
    <location>
        <begin position="75"/>
        <end position="283"/>
    </location>
</feature>
<evidence type="ECO:0000256" key="3">
    <source>
        <dbReference type="ARBA" id="ARBA00022448"/>
    </source>
</evidence>
<keyword evidence="6 9" id="KW-0812">Transmembrane</keyword>
<name>A0A3E3DVL8_9FIRM</name>
<sequence>MKLKNKTKQDRVSGIFEKIFLFCAVISIISVVVISLYMIISGFPAVKEIGLFNFLFGTVWNPTGANPSYGILPMILSSICATFGAIIIGVPIGVLTAVFLSEIANKKVANFIRPFIEILSGIPSVIYGFVGLILLVPFIAKVFDLSYGANLFTGMLVLSIMILPTIVTISENSIRSLPSEYKEASLGLGATKMQTIFKILIPAARSGITTSIVLGIGRAIGETMAVIMVTGNSVNMPGIFQSVRLMTSGIVSEMSYAVGLHKDALFAIGLVLFIFIMIINLILNVFLAKADQKYD</sequence>
<keyword evidence="4 10" id="KW-1003">Cell membrane</keyword>
<comment type="subcellular location">
    <subcellularLocation>
        <location evidence="1 9">Cell membrane</location>
        <topology evidence="1 9">Multi-pass membrane protein</topology>
    </subcellularLocation>
</comment>
<evidence type="ECO:0000256" key="8">
    <source>
        <dbReference type="ARBA" id="ARBA00023136"/>
    </source>
</evidence>
<feature type="transmembrane region" description="Helical" evidence="9">
    <location>
        <begin position="71"/>
        <end position="100"/>
    </location>
</feature>
<comment type="similarity">
    <text evidence="2 10">Belongs to the binding-protein-dependent transport system permease family. CysTW subfamily.</text>
</comment>
<reference evidence="12 13" key="1">
    <citation type="submission" date="2018-08" db="EMBL/GenBank/DDBJ databases">
        <title>A genome reference for cultivated species of the human gut microbiota.</title>
        <authorList>
            <person name="Zou Y."/>
            <person name="Xue W."/>
            <person name="Luo G."/>
        </authorList>
    </citation>
    <scope>NUCLEOTIDE SEQUENCE [LARGE SCALE GENOMIC DNA]</scope>
    <source>
        <strain evidence="12 13">AM25-6</strain>
    </source>
</reference>
<dbReference type="GO" id="GO:0005886">
    <property type="term" value="C:plasma membrane"/>
    <property type="evidence" value="ECO:0007669"/>
    <property type="project" value="UniProtKB-SubCell"/>
</dbReference>
<dbReference type="GO" id="GO:0005315">
    <property type="term" value="F:phosphate transmembrane transporter activity"/>
    <property type="evidence" value="ECO:0007669"/>
    <property type="project" value="InterPro"/>
</dbReference>
<dbReference type="InterPro" id="IPR051124">
    <property type="entry name" value="Phosphate_Transport_Permease"/>
</dbReference>
<keyword evidence="5 10" id="KW-0592">Phosphate transport</keyword>
<protein>
    <recommendedName>
        <fullName evidence="10">Phosphate transport system permease protein</fullName>
    </recommendedName>
</protein>
<dbReference type="GO" id="GO:0006817">
    <property type="term" value="P:phosphate ion transport"/>
    <property type="evidence" value="ECO:0007669"/>
    <property type="project" value="UniProtKB-KW"/>
</dbReference>
<dbReference type="AlphaFoldDB" id="A0A3E3DVL8"/>
<dbReference type="SUPFAM" id="SSF161098">
    <property type="entry name" value="MetI-like"/>
    <property type="match status" value="1"/>
</dbReference>
<organism evidence="12 13">
    <name type="scientific">Anaerofustis stercorihominis</name>
    <dbReference type="NCBI Taxonomy" id="214853"/>
    <lineage>
        <taxon>Bacteria</taxon>
        <taxon>Bacillati</taxon>
        <taxon>Bacillota</taxon>
        <taxon>Clostridia</taxon>
        <taxon>Eubacteriales</taxon>
        <taxon>Eubacteriaceae</taxon>
        <taxon>Anaerofustis</taxon>
    </lineage>
</organism>
<dbReference type="InterPro" id="IPR035906">
    <property type="entry name" value="MetI-like_sf"/>
</dbReference>
<feature type="transmembrane region" description="Helical" evidence="9">
    <location>
        <begin position="149"/>
        <end position="169"/>
    </location>
</feature>
<comment type="function">
    <text evidence="10">Part of the binding-protein-dependent transport system for phosphate; probably responsible for the translocation of the substrate across the membrane.</text>
</comment>
<evidence type="ECO:0000313" key="13">
    <source>
        <dbReference type="Proteomes" id="UP000261212"/>
    </source>
</evidence>
<keyword evidence="8 9" id="KW-0472">Membrane</keyword>
<accession>A0A3E3DVL8</accession>
<evidence type="ECO:0000256" key="5">
    <source>
        <dbReference type="ARBA" id="ARBA00022592"/>
    </source>
</evidence>
<keyword evidence="3 9" id="KW-0813">Transport</keyword>
<evidence type="ECO:0000313" key="12">
    <source>
        <dbReference type="EMBL" id="RGD73195.1"/>
    </source>
</evidence>
<dbReference type="CDD" id="cd06261">
    <property type="entry name" value="TM_PBP2"/>
    <property type="match status" value="1"/>
</dbReference>
<comment type="caution">
    <text evidence="10">Lacks conserved residue(s) required for the propagation of feature annotation.</text>
</comment>
<gene>
    <name evidence="12" type="primary">pstC</name>
    <name evidence="12" type="ORF">DW687_10655</name>
</gene>
<evidence type="ECO:0000256" key="10">
    <source>
        <dbReference type="RuleBase" id="RU363054"/>
    </source>
</evidence>
<evidence type="ECO:0000256" key="1">
    <source>
        <dbReference type="ARBA" id="ARBA00004651"/>
    </source>
</evidence>
<dbReference type="Gene3D" id="1.10.3720.10">
    <property type="entry name" value="MetI-like"/>
    <property type="match status" value="1"/>
</dbReference>
<feature type="transmembrane region" description="Helical" evidence="9">
    <location>
        <begin position="20"/>
        <end position="40"/>
    </location>
</feature>
<dbReference type="PANTHER" id="PTHR30425:SF1">
    <property type="entry name" value="PHOSPHATE TRANSPORT SYSTEM PERMEASE PROTEIN PSTC"/>
    <property type="match status" value="1"/>
</dbReference>
<dbReference type="PROSITE" id="PS50928">
    <property type="entry name" value="ABC_TM1"/>
    <property type="match status" value="1"/>
</dbReference>
<proteinExistence type="inferred from homology"/>
<dbReference type="Pfam" id="PF00528">
    <property type="entry name" value="BPD_transp_1"/>
    <property type="match status" value="1"/>
</dbReference>
<dbReference type="NCBIfam" id="TIGR02138">
    <property type="entry name" value="phosphate_pstC"/>
    <property type="match status" value="1"/>
</dbReference>
<feature type="transmembrane region" description="Helical" evidence="9">
    <location>
        <begin position="264"/>
        <end position="287"/>
    </location>
</feature>
<evidence type="ECO:0000256" key="9">
    <source>
        <dbReference type="RuleBase" id="RU363032"/>
    </source>
</evidence>
<dbReference type="PANTHER" id="PTHR30425">
    <property type="entry name" value="PHOSPHATE TRANSPORT SYSTEM PERMEASE PROTEIN PST"/>
    <property type="match status" value="1"/>
</dbReference>
<keyword evidence="7 9" id="KW-1133">Transmembrane helix</keyword>
<dbReference type="EMBL" id="QUSM01000007">
    <property type="protein sequence ID" value="RGD73195.1"/>
    <property type="molecule type" value="Genomic_DNA"/>
</dbReference>
<evidence type="ECO:0000259" key="11">
    <source>
        <dbReference type="PROSITE" id="PS50928"/>
    </source>
</evidence>
<evidence type="ECO:0000256" key="4">
    <source>
        <dbReference type="ARBA" id="ARBA00022475"/>
    </source>
</evidence>
<dbReference type="RefSeq" id="WP_117532709.1">
    <property type="nucleotide sequence ID" value="NZ_QUSM01000007.1"/>
</dbReference>
<dbReference type="InterPro" id="IPR000515">
    <property type="entry name" value="MetI-like"/>
</dbReference>
<evidence type="ECO:0000256" key="6">
    <source>
        <dbReference type="ARBA" id="ARBA00022692"/>
    </source>
</evidence>
<dbReference type="Proteomes" id="UP000261212">
    <property type="component" value="Unassembled WGS sequence"/>
</dbReference>
<comment type="caution">
    <text evidence="12">The sequence shown here is derived from an EMBL/GenBank/DDBJ whole genome shotgun (WGS) entry which is preliminary data.</text>
</comment>
<feature type="transmembrane region" description="Helical" evidence="9">
    <location>
        <begin position="121"/>
        <end position="143"/>
    </location>
</feature>
<evidence type="ECO:0000256" key="2">
    <source>
        <dbReference type="ARBA" id="ARBA00007069"/>
    </source>
</evidence>
<evidence type="ECO:0000256" key="7">
    <source>
        <dbReference type="ARBA" id="ARBA00022989"/>
    </source>
</evidence>